<dbReference type="InterPro" id="IPR011919">
    <property type="entry name" value="Cell_div_ZipA"/>
</dbReference>
<comment type="subcellular location">
    <subcellularLocation>
        <location evidence="9">Cell inner membrane</location>
        <topology evidence="9">Single-pass type I membrane protein</topology>
    </subcellularLocation>
</comment>
<comment type="caution">
    <text evidence="13">The sequence shown here is derived from an EMBL/GenBank/DDBJ whole genome shotgun (WGS) entry which is preliminary data.</text>
</comment>
<dbReference type="SUPFAM" id="SSF64383">
    <property type="entry name" value="Cell-division protein ZipA, C-terminal domain"/>
    <property type="match status" value="1"/>
</dbReference>
<keyword evidence="3 8" id="KW-0132">Cell division</keyword>
<comment type="function">
    <text evidence="8">Essential cell division protein that stabilizes the FtsZ protofilaments by cross-linking them and that serves as a cytoplasmic membrane anchor for the Z ring. Also required for the recruitment to the septal ring of downstream cell division proteins.</text>
</comment>
<dbReference type="SMART" id="SM00771">
    <property type="entry name" value="ZipA_C"/>
    <property type="match status" value="1"/>
</dbReference>
<gene>
    <name evidence="13" type="ORF">B0682_04670</name>
</gene>
<dbReference type="Gene3D" id="3.30.1400.10">
    <property type="entry name" value="ZipA, C-terminal FtsZ-binding domain"/>
    <property type="match status" value="1"/>
</dbReference>
<evidence type="ECO:0000259" key="12">
    <source>
        <dbReference type="SMART" id="SM00771"/>
    </source>
</evidence>
<keyword evidence="2 9" id="KW-0997">Cell inner membrane</keyword>
<keyword evidence="14" id="KW-1185">Reference proteome</keyword>
<dbReference type="Pfam" id="PF04354">
    <property type="entry name" value="ZipA_C"/>
    <property type="match status" value="1"/>
</dbReference>
<organism evidence="13 14">
    <name type="scientific">Lwoffella lincolnii</name>
    <dbReference type="NCBI Taxonomy" id="90241"/>
    <lineage>
        <taxon>Bacteria</taxon>
        <taxon>Pseudomonadati</taxon>
        <taxon>Pseudomonadota</taxon>
        <taxon>Gammaproteobacteria</taxon>
        <taxon>Moraxellales</taxon>
        <taxon>Moraxellaceae</taxon>
        <taxon>Lwoffella</taxon>
    </lineage>
</organism>
<evidence type="ECO:0000256" key="11">
    <source>
        <dbReference type="SAM" id="Phobius"/>
    </source>
</evidence>
<keyword evidence="4 9" id="KW-0812">Transmembrane</keyword>
<evidence type="ECO:0000313" key="13">
    <source>
        <dbReference type="EMBL" id="OOS21893.1"/>
    </source>
</evidence>
<dbReference type="GO" id="GO:0000917">
    <property type="term" value="P:division septum assembly"/>
    <property type="evidence" value="ECO:0007669"/>
    <property type="project" value="TreeGrafter"/>
</dbReference>
<evidence type="ECO:0000256" key="1">
    <source>
        <dbReference type="ARBA" id="ARBA00022475"/>
    </source>
</evidence>
<dbReference type="GO" id="GO:0005886">
    <property type="term" value="C:plasma membrane"/>
    <property type="evidence" value="ECO:0007669"/>
    <property type="project" value="UniProtKB-SubCell"/>
</dbReference>
<feature type="region of interest" description="Disordered" evidence="10">
    <location>
        <begin position="68"/>
        <end position="98"/>
    </location>
</feature>
<comment type="similarity">
    <text evidence="8">Belongs to the ZipA family.</text>
</comment>
<feature type="compositionally biased region" description="Low complexity" evidence="10">
    <location>
        <begin position="74"/>
        <end position="94"/>
    </location>
</feature>
<dbReference type="EMBL" id="MUYT01000004">
    <property type="protein sequence ID" value="OOS21893.1"/>
    <property type="molecule type" value="Genomic_DNA"/>
</dbReference>
<proteinExistence type="inferred from homology"/>
<dbReference type="Proteomes" id="UP000191094">
    <property type="component" value="Unassembled WGS sequence"/>
</dbReference>
<evidence type="ECO:0000256" key="7">
    <source>
        <dbReference type="ARBA" id="ARBA00023306"/>
    </source>
</evidence>
<sequence length="486" mass="55044">MNIENCLIIALPLSMMLLGLYLFIKGIQDKPKATLSNETYDQDEHDDVHDKDGIPIIPRHLRQLTHHDTDNISDDQPNVPPHHNNQHQPTTNNDSINAIDTDNVASFHHKTELTTQNKQPSDDDWLTTQVNNASKEIENETHIEPNFLNIDDDADDWLTVNHGTEQHRPYHQSSAYHEQTMRFSQHNAPFNTPFNDTLFNDTPNHTLSNASLNTSFNDDIHDEGVDIEFDDDALFDDVHINTDNNQSINSQSVDNQPITGDLYDVVYTSKTLDLDEHEQELPQTQQHSSDTQAHLASATLASATKKYQTNIQTASVPEFVEASPMLNEHLAQNNATEQDSPLTNASGNLNISILPVHEFGFFRGRTLLNLVDKFGFKFGTMNMFHRYQNKDGTGILWFSMMALTVNGVEPFDLNELPHTQLKGVVLFLSLPHPKILQGFDSMMSIANLLARELGGYVVDEHGEMMTKEYKISLRSQLQDIEELENP</sequence>
<keyword evidence="5 11" id="KW-1133">Transmembrane helix</keyword>
<keyword evidence="1 9" id="KW-1003">Cell membrane</keyword>
<evidence type="ECO:0000256" key="2">
    <source>
        <dbReference type="ARBA" id="ARBA00022519"/>
    </source>
</evidence>
<evidence type="ECO:0000256" key="6">
    <source>
        <dbReference type="ARBA" id="ARBA00023136"/>
    </source>
</evidence>
<dbReference type="InterPro" id="IPR007449">
    <property type="entry name" value="ZipA_FtsZ-bd_C"/>
</dbReference>
<evidence type="ECO:0000256" key="10">
    <source>
        <dbReference type="SAM" id="MobiDB-lite"/>
    </source>
</evidence>
<evidence type="ECO:0000256" key="4">
    <source>
        <dbReference type="ARBA" id="ARBA00022692"/>
    </source>
</evidence>
<accession>A0A1T0CHX2</accession>
<evidence type="ECO:0000313" key="14">
    <source>
        <dbReference type="Proteomes" id="UP000191094"/>
    </source>
</evidence>
<feature type="transmembrane region" description="Helical" evidence="11">
    <location>
        <begin position="7"/>
        <end position="24"/>
    </location>
</feature>
<name>A0A1T0CHX2_9GAMM</name>
<evidence type="ECO:0000256" key="8">
    <source>
        <dbReference type="RuleBase" id="RU003612"/>
    </source>
</evidence>
<dbReference type="RefSeq" id="WP_078306884.1">
    <property type="nucleotide sequence ID" value="NZ_MUYT01000004.1"/>
</dbReference>
<dbReference type="STRING" id="90241.B0682_04670"/>
<dbReference type="OrthoDB" id="7054914at2"/>
<evidence type="ECO:0000256" key="5">
    <source>
        <dbReference type="ARBA" id="ARBA00022989"/>
    </source>
</evidence>
<keyword evidence="6 9" id="KW-0472">Membrane</keyword>
<dbReference type="PANTHER" id="PTHR38685:SF1">
    <property type="entry name" value="CELL DIVISION PROTEIN ZIPA"/>
    <property type="match status" value="1"/>
</dbReference>
<dbReference type="GO" id="GO:0032153">
    <property type="term" value="C:cell division site"/>
    <property type="evidence" value="ECO:0007669"/>
    <property type="project" value="TreeGrafter"/>
</dbReference>
<dbReference type="InterPro" id="IPR036765">
    <property type="entry name" value="ZipA_FtsZ-bd_C_sf"/>
</dbReference>
<feature type="domain" description="ZipA C-terminal FtsZ-binding" evidence="12">
    <location>
        <begin position="348"/>
        <end position="477"/>
    </location>
</feature>
<reference evidence="13 14" key="1">
    <citation type="submission" date="2017-02" db="EMBL/GenBank/DDBJ databases">
        <title>Draft genome sequence of Moraxella lincolnii CCUG 9405T type strain.</title>
        <authorList>
            <person name="Salva-Serra F."/>
            <person name="Engstrom-Jakobsson H."/>
            <person name="Thorell K."/>
            <person name="Jaen-Luchoro D."/>
            <person name="Gonzales-Siles L."/>
            <person name="Karlsson R."/>
            <person name="Yazdan S."/>
            <person name="Boulund F."/>
            <person name="Johnning A."/>
            <person name="Engstrand L."/>
            <person name="Kristiansson E."/>
            <person name="Moore E."/>
        </authorList>
    </citation>
    <scope>NUCLEOTIDE SEQUENCE [LARGE SCALE GENOMIC DNA]</scope>
    <source>
        <strain evidence="13 14">CCUG 9405</strain>
    </source>
</reference>
<dbReference type="AlphaFoldDB" id="A0A1T0CHX2"/>
<evidence type="ECO:0000256" key="3">
    <source>
        <dbReference type="ARBA" id="ARBA00022618"/>
    </source>
</evidence>
<evidence type="ECO:0000256" key="9">
    <source>
        <dbReference type="RuleBase" id="RU003613"/>
    </source>
</evidence>
<keyword evidence="7 8" id="KW-0131">Cell cycle</keyword>
<dbReference type="PANTHER" id="PTHR38685">
    <property type="entry name" value="CELL DIVISION PROTEIN ZIPA"/>
    <property type="match status" value="1"/>
</dbReference>
<protein>
    <recommendedName>
        <fullName evidence="8">Cell division protein ZipA</fullName>
    </recommendedName>
</protein>